<proteinExistence type="predicted"/>
<evidence type="ECO:0000313" key="2">
    <source>
        <dbReference type="Proteomes" id="UP001589774"/>
    </source>
</evidence>
<dbReference type="Proteomes" id="UP001589774">
    <property type="component" value="Unassembled WGS sequence"/>
</dbReference>
<gene>
    <name evidence="1" type="ORF">ACFFI0_20735</name>
</gene>
<accession>A0ABV6HPF1</accession>
<sequence length="41" mass="4515">MLTKIEVKGWHSQLAIVTVQLQTPGVRIRTLSEAKIIADGI</sequence>
<name>A0ABV6HPF1_9SPHI</name>
<organism evidence="1 2">
    <name type="scientific">Olivibacter oleidegradans</name>
    <dbReference type="NCBI Taxonomy" id="760123"/>
    <lineage>
        <taxon>Bacteria</taxon>
        <taxon>Pseudomonadati</taxon>
        <taxon>Bacteroidota</taxon>
        <taxon>Sphingobacteriia</taxon>
        <taxon>Sphingobacteriales</taxon>
        <taxon>Sphingobacteriaceae</taxon>
        <taxon>Olivibacter</taxon>
    </lineage>
</organism>
<dbReference type="RefSeq" id="WP_377477710.1">
    <property type="nucleotide sequence ID" value="NZ_JBHLWO010000002.1"/>
</dbReference>
<reference evidence="1 2" key="1">
    <citation type="submission" date="2024-09" db="EMBL/GenBank/DDBJ databases">
        <authorList>
            <person name="Sun Q."/>
            <person name="Mori K."/>
        </authorList>
    </citation>
    <scope>NUCLEOTIDE SEQUENCE [LARGE SCALE GENOMIC DNA]</scope>
    <source>
        <strain evidence="1 2">CCM 7765</strain>
    </source>
</reference>
<dbReference type="EMBL" id="JBHLWO010000002">
    <property type="protein sequence ID" value="MFC0320764.1"/>
    <property type="molecule type" value="Genomic_DNA"/>
</dbReference>
<evidence type="ECO:0000313" key="1">
    <source>
        <dbReference type="EMBL" id="MFC0320764.1"/>
    </source>
</evidence>
<protein>
    <submittedName>
        <fullName evidence="1">Uncharacterized protein</fullName>
    </submittedName>
</protein>
<comment type="caution">
    <text evidence="1">The sequence shown here is derived from an EMBL/GenBank/DDBJ whole genome shotgun (WGS) entry which is preliminary data.</text>
</comment>
<keyword evidence="2" id="KW-1185">Reference proteome</keyword>